<evidence type="ECO:0000256" key="2">
    <source>
        <dbReference type="ARBA" id="ARBA00022741"/>
    </source>
</evidence>
<dbReference type="PANTHER" id="PTHR41299">
    <property type="entry name" value="THIAMINE PYROPHOSPHOKINASE"/>
    <property type="match status" value="1"/>
</dbReference>
<name>A0A559JQY9_9BACL</name>
<evidence type="ECO:0000256" key="1">
    <source>
        <dbReference type="ARBA" id="ARBA00022679"/>
    </source>
</evidence>
<dbReference type="SUPFAM" id="SSF63999">
    <property type="entry name" value="Thiamin pyrophosphokinase, catalytic domain"/>
    <property type="match status" value="1"/>
</dbReference>
<dbReference type="InterPro" id="IPR036371">
    <property type="entry name" value="TPK_B1-bd_sf"/>
</dbReference>
<dbReference type="Proteomes" id="UP000316330">
    <property type="component" value="Unassembled WGS sequence"/>
</dbReference>
<dbReference type="GO" id="GO:0009229">
    <property type="term" value="P:thiamine diphosphate biosynthetic process"/>
    <property type="evidence" value="ECO:0007669"/>
    <property type="project" value="InterPro"/>
</dbReference>
<keyword evidence="2" id="KW-0547">Nucleotide-binding</keyword>
<dbReference type="InterPro" id="IPR006282">
    <property type="entry name" value="Thi_PPkinase"/>
</dbReference>
<dbReference type="AlphaFoldDB" id="A0A559JQY9"/>
<dbReference type="CDD" id="cd07995">
    <property type="entry name" value="TPK"/>
    <property type="match status" value="1"/>
</dbReference>
<dbReference type="GO" id="GO:0004788">
    <property type="term" value="F:thiamine diphosphokinase activity"/>
    <property type="evidence" value="ECO:0007669"/>
    <property type="project" value="UniProtKB-UniRule"/>
</dbReference>
<dbReference type="EC" id="2.7.6.2" evidence="5"/>
<evidence type="ECO:0000313" key="8">
    <source>
        <dbReference type="Proteomes" id="UP000316330"/>
    </source>
</evidence>
<organism evidence="7 8">
    <name type="scientific">Cohnella terricola</name>
    <dbReference type="NCBI Taxonomy" id="1289167"/>
    <lineage>
        <taxon>Bacteria</taxon>
        <taxon>Bacillati</taxon>
        <taxon>Bacillota</taxon>
        <taxon>Bacilli</taxon>
        <taxon>Bacillales</taxon>
        <taxon>Paenibacillaceae</taxon>
        <taxon>Cohnella</taxon>
    </lineage>
</organism>
<dbReference type="RefSeq" id="WP_144699984.1">
    <property type="nucleotide sequence ID" value="NZ_VNJJ01000003.1"/>
</dbReference>
<sequence length="219" mass="23924">MSTSTSVYTRAVIFTGGRLGPWALEGLSAGDFLIGADRGAEFLVRHGRIPHLALGDFDSVSDAEMSQISANALQLLSCDAFDKDWTDTELALREAVSRGFKEIVLFGALGTRFDHSLGNVHLLRQAHEQGCELTIIDEHNDIRLCSGQLWLEANPIFPFVSLLPLTPEVTGITLQGFRYPLTDAVLKLGWSLGISNVLEASEGMISIRDGLLLVIRSRD</sequence>
<dbReference type="Pfam" id="PF04263">
    <property type="entry name" value="TPK_catalytic"/>
    <property type="match status" value="1"/>
</dbReference>
<keyword evidence="1 7" id="KW-0808">Transferase</keyword>
<gene>
    <name evidence="7" type="ORF">FPZ45_07540</name>
</gene>
<dbReference type="Pfam" id="PF04265">
    <property type="entry name" value="TPK_B1_binding"/>
    <property type="match status" value="1"/>
</dbReference>
<dbReference type="Gene3D" id="3.40.50.10240">
    <property type="entry name" value="Thiamin pyrophosphokinase, catalytic domain"/>
    <property type="match status" value="1"/>
</dbReference>
<keyword evidence="4" id="KW-0067">ATP-binding</keyword>
<feature type="domain" description="Thiamin pyrophosphokinase thiamin-binding" evidence="6">
    <location>
        <begin position="147"/>
        <end position="213"/>
    </location>
</feature>
<dbReference type="GO" id="GO:0016301">
    <property type="term" value="F:kinase activity"/>
    <property type="evidence" value="ECO:0007669"/>
    <property type="project" value="UniProtKB-KW"/>
</dbReference>
<dbReference type="InterPro" id="IPR053149">
    <property type="entry name" value="TPK"/>
</dbReference>
<dbReference type="GO" id="GO:0030975">
    <property type="term" value="F:thiamine binding"/>
    <property type="evidence" value="ECO:0007669"/>
    <property type="project" value="InterPro"/>
</dbReference>
<protein>
    <recommendedName>
        <fullName evidence="5">Thiamine diphosphokinase</fullName>
        <ecNumber evidence="5">2.7.6.2</ecNumber>
    </recommendedName>
</protein>
<dbReference type="SUPFAM" id="SSF63862">
    <property type="entry name" value="Thiamin pyrophosphokinase, substrate-binding domain"/>
    <property type="match status" value="1"/>
</dbReference>
<evidence type="ECO:0000256" key="4">
    <source>
        <dbReference type="ARBA" id="ARBA00022840"/>
    </source>
</evidence>
<accession>A0A559JQY9</accession>
<comment type="caution">
    <text evidence="7">The sequence shown here is derived from an EMBL/GenBank/DDBJ whole genome shotgun (WGS) entry which is preliminary data.</text>
</comment>
<dbReference type="OrthoDB" id="9804377at2"/>
<evidence type="ECO:0000313" key="7">
    <source>
        <dbReference type="EMBL" id="TVY02280.1"/>
    </source>
</evidence>
<dbReference type="InterPro" id="IPR007373">
    <property type="entry name" value="Thiamin_PyroPKinase_B1-bd"/>
</dbReference>
<dbReference type="SMART" id="SM00983">
    <property type="entry name" value="TPK_B1_binding"/>
    <property type="match status" value="1"/>
</dbReference>
<dbReference type="EMBL" id="VNJJ01000003">
    <property type="protein sequence ID" value="TVY02280.1"/>
    <property type="molecule type" value="Genomic_DNA"/>
</dbReference>
<evidence type="ECO:0000256" key="3">
    <source>
        <dbReference type="ARBA" id="ARBA00022777"/>
    </source>
</evidence>
<dbReference type="GO" id="GO:0005524">
    <property type="term" value="F:ATP binding"/>
    <property type="evidence" value="ECO:0007669"/>
    <property type="project" value="UniProtKB-KW"/>
</dbReference>
<evidence type="ECO:0000259" key="6">
    <source>
        <dbReference type="SMART" id="SM00983"/>
    </source>
</evidence>
<dbReference type="NCBIfam" id="TIGR01378">
    <property type="entry name" value="thi_PPkinase"/>
    <property type="match status" value="1"/>
</dbReference>
<evidence type="ECO:0000256" key="5">
    <source>
        <dbReference type="NCBIfam" id="TIGR01378"/>
    </source>
</evidence>
<keyword evidence="8" id="KW-1185">Reference proteome</keyword>
<dbReference type="InterPro" id="IPR036759">
    <property type="entry name" value="TPK_catalytic_sf"/>
</dbReference>
<proteinExistence type="predicted"/>
<dbReference type="InterPro" id="IPR007371">
    <property type="entry name" value="TPK_catalytic"/>
</dbReference>
<keyword evidence="3 7" id="KW-0418">Kinase</keyword>
<dbReference type="PANTHER" id="PTHR41299:SF1">
    <property type="entry name" value="THIAMINE PYROPHOSPHOKINASE"/>
    <property type="match status" value="1"/>
</dbReference>
<reference evidence="7 8" key="1">
    <citation type="submission" date="2019-07" db="EMBL/GenBank/DDBJ databases">
        <authorList>
            <person name="Kim J."/>
        </authorList>
    </citation>
    <scope>NUCLEOTIDE SEQUENCE [LARGE SCALE GENOMIC DNA]</scope>
    <source>
        <strain evidence="7 8">G13</strain>
    </source>
</reference>
<dbReference type="GO" id="GO:0006772">
    <property type="term" value="P:thiamine metabolic process"/>
    <property type="evidence" value="ECO:0007669"/>
    <property type="project" value="UniProtKB-UniRule"/>
</dbReference>